<dbReference type="GO" id="GO:0005975">
    <property type="term" value="P:carbohydrate metabolic process"/>
    <property type="evidence" value="ECO:0007669"/>
    <property type="project" value="InterPro"/>
</dbReference>
<dbReference type="Proteomes" id="UP000179281">
    <property type="component" value="Unassembled WGS sequence"/>
</dbReference>
<dbReference type="Gene3D" id="3.40.50.920">
    <property type="match status" value="1"/>
</dbReference>
<dbReference type="InterPro" id="IPR019789">
    <property type="entry name" value="Xul5P/Fru6P_PKetolase_ThDP_BS"/>
</dbReference>
<accession>A0A1G2CJ71</accession>
<dbReference type="EMBL" id="MHLD01000045">
    <property type="protein sequence ID" value="OGZ01456.1"/>
    <property type="molecule type" value="Genomic_DNA"/>
</dbReference>
<dbReference type="Pfam" id="PF09363">
    <property type="entry name" value="XFP_C"/>
    <property type="match status" value="1"/>
</dbReference>
<protein>
    <submittedName>
        <fullName evidence="7">Phosphoketolase</fullName>
    </submittedName>
</protein>
<feature type="non-terminal residue" evidence="7">
    <location>
        <position position="712"/>
    </location>
</feature>
<dbReference type="InterPro" id="IPR018969">
    <property type="entry name" value="Xul5P/Fru6P_PKetolase_C"/>
</dbReference>
<proteinExistence type="inferred from homology"/>
<comment type="similarity">
    <text evidence="2">Belongs to the XFP family.</text>
</comment>
<dbReference type="Pfam" id="PF09364">
    <property type="entry name" value="XFP_N"/>
    <property type="match status" value="1"/>
</dbReference>
<feature type="domain" description="Xylulose 5-phosphate/Fructose 6-phosphate phosphoketolase C-terminal" evidence="5">
    <location>
        <begin position="577"/>
        <end position="712"/>
    </location>
</feature>
<keyword evidence="3" id="KW-0786">Thiamine pyrophosphate</keyword>
<dbReference type="PANTHER" id="PTHR31273">
    <property type="entry name" value="PHOSPHOKETOLASE-RELATED"/>
    <property type="match status" value="1"/>
</dbReference>
<organism evidence="7 8">
    <name type="scientific">Candidatus Liptonbacteria bacterium RIFCSPLOWO2_12_FULL_60_15</name>
    <dbReference type="NCBI Taxonomy" id="1798653"/>
    <lineage>
        <taxon>Bacteria</taxon>
        <taxon>Candidatus Liptoniibacteriota</taxon>
    </lineage>
</organism>
<feature type="domain" description="Xylulose 5-phosphate/Fructose 6-phosphate phosphoketolase N-terminal" evidence="6">
    <location>
        <begin position="3"/>
        <end position="358"/>
    </location>
</feature>
<comment type="caution">
    <text evidence="7">The sequence shown here is derived from an EMBL/GenBank/DDBJ whole genome shotgun (WGS) entry which is preliminary data.</text>
</comment>
<dbReference type="Pfam" id="PF03894">
    <property type="entry name" value="XFP"/>
    <property type="match status" value="1"/>
</dbReference>
<reference evidence="7 8" key="1">
    <citation type="journal article" date="2016" name="Nat. Commun.">
        <title>Thousands of microbial genomes shed light on interconnected biogeochemical processes in an aquifer system.</title>
        <authorList>
            <person name="Anantharaman K."/>
            <person name="Brown C.T."/>
            <person name="Hug L.A."/>
            <person name="Sharon I."/>
            <person name="Castelle C.J."/>
            <person name="Probst A.J."/>
            <person name="Thomas B.C."/>
            <person name="Singh A."/>
            <person name="Wilkins M.J."/>
            <person name="Karaoz U."/>
            <person name="Brodie E.L."/>
            <person name="Williams K.H."/>
            <person name="Hubbard S.S."/>
            <person name="Banfield J.F."/>
        </authorList>
    </citation>
    <scope>NUCLEOTIDE SEQUENCE [LARGE SCALE GENOMIC DNA]</scope>
</reference>
<dbReference type="NCBIfam" id="NF003616">
    <property type="entry name" value="PRK05261.1-1"/>
    <property type="match status" value="1"/>
</dbReference>
<dbReference type="InterPro" id="IPR005593">
    <property type="entry name" value="Xul5P/Fru6P_PKetolase"/>
</dbReference>
<sequence>MDAPIEVIKKYVRAANYVSAAQIYLRENFLLGKKLAFGDIKPRLLGHWGTCPGINFIYAHLNYLITKHRADVLFVLGPGHGYAGLQANLFIEGTLGKFYPEATNDEKGLAYVIKNFSWPYGFPSHVNPGTPGAILEGGELGYALATAYGAVLDNPELIAACVVGDGEAETGPTAAAWHLHRFIDPAENGAVLPILHLNGYKISGPTIFGRMTNKELKQLFSGYGYEPFIVEGAKVYERMAETLEKSYRMIREVQEKAKKGERSAGPARFPMIILKTPKGWTGVKKLHGVKIEGNYASHQVVAPNAKTDKTELHALEKWLRSYKFDELFSPGTGFAEEIADLIPEPELRMGANRHAFGGDIAKPLDLPPAEEFAEDAEKPGTVGSSSMRRAGLYLNEVFKRNSTHKNFRLMSPDETYSNKLDKVFETTGRASDGIPTEAWDKDLASAGRVMEILSEHSLQGMLQGYVLSGRHAVFASYEAFIQIVTSMVDQYAKFLKAAREIAWRGSVPSLNYILTSSGWRQEHNGFSHQNPGFITDMLQKPGCATRVFFPPDGNSTLVVLKECLASENSINVIVAGKTLEPRWLTPELAKREYDTGIAVWNFASEDDPHIVLAAAGDYLTKECLAAISIIKKEAPEIRVRFVSVLELSALGLGSAECRAPIDFDDYFTPDKPVIFNFHGYPAALRQFLFDYGKDGRFSVHGYSENGSTTTPF</sequence>
<dbReference type="InterPro" id="IPR018970">
    <property type="entry name" value="Xul5P/Fru6P_PKetolase_N"/>
</dbReference>
<evidence type="ECO:0000259" key="5">
    <source>
        <dbReference type="Pfam" id="PF09363"/>
    </source>
</evidence>
<keyword evidence="4" id="KW-0456">Lyase</keyword>
<dbReference type="InterPro" id="IPR029061">
    <property type="entry name" value="THDP-binding"/>
</dbReference>
<evidence type="ECO:0000256" key="1">
    <source>
        <dbReference type="ARBA" id="ARBA00001964"/>
    </source>
</evidence>
<dbReference type="InterPro" id="IPR009014">
    <property type="entry name" value="Transketo_C/PFOR_II"/>
</dbReference>
<dbReference type="PROSITE" id="PS60003">
    <property type="entry name" value="PHOSPHOKETOLASE_2"/>
    <property type="match status" value="1"/>
</dbReference>
<gene>
    <name evidence="7" type="ORF">A3G64_00845</name>
</gene>
<name>A0A1G2CJ71_9BACT</name>
<dbReference type="SUPFAM" id="SSF52518">
    <property type="entry name" value="Thiamin diphosphate-binding fold (THDP-binding)"/>
    <property type="match status" value="2"/>
</dbReference>
<dbReference type="AlphaFoldDB" id="A0A1G2CJ71"/>
<evidence type="ECO:0000313" key="8">
    <source>
        <dbReference type="Proteomes" id="UP000179281"/>
    </source>
</evidence>
<dbReference type="Gene3D" id="3.40.50.970">
    <property type="match status" value="2"/>
</dbReference>
<evidence type="ECO:0000313" key="7">
    <source>
        <dbReference type="EMBL" id="OGZ01456.1"/>
    </source>
</evidence>
<comment type="cofactor">
    <cofactor evidence="1">
        <name>thiamine diphosphate</name>
        <dbReference type="ChEBI" id="CHEBI:58937"/>
    </cofactor>
</comment>
<dbReference type="STRING" id="1798653.A3G64_00845"/>
<dbReference type="InterPro" id="IPR019790">
    <property type="entry name" value="Xul5P/Fru6P_PKetolase_CS"/>
</dbReference>
<evidence type="ECO:0000259" key="6">
    <source>
        <dbReference type="Pfam" id="PF09364"/>
    </source>
</evidence>
<dbReference type="PROSITE" id="PS60002">
    <property type="entry name" value="PHOSPHOKETOLASE_1"/>
    <property type="match status" value="1"/>
</dbReference>
<dbReference type="PANTHER" id="PTHR31273:SF0">
    <property type="entry name" value="PHOSPHOKETOLASE-RELATED"/>
    <property type="match status" value="1"/>
</dbReference>
<dbReference type="GO" id="GO:0016832">
    <property type="term" value="F:aldehyde-lyase activity"/>
    <property type="evidence" value="ECO:0007669"/>
    <property type="project" value="InterPro"/>
</dbReference>
<evidence type="ECO:0000256" key="3">
    <source>
        <dbReference type="ARBA" id="ARBA00023052"/>
    </source>
</evidence>
<evidence type="ECO:0000256" key="2">
    <source>
        <dbReference type="ARBA" id="ARBA00005623"/>
    </source>
</evidence>
<evidence type="ECO:0000256" key="4">
    <source>
        <dbReference type="ARBA" id="ARBA00023239"/>
    </source>
</evidence>